<accession>A0AAW6RJR8</accession>
<feature type="compositionally biased region" description="Low complexity" evidence="1">
    <location>
        <begin position="212"/>
        <end position="228"/>
    </location>
</feature>
<dbReference type="RefSeq" id="WP_279525214.1">
    <property type="nucleotide sequence ID" value="NZ_JARVII010000040.1"/>
</dbReference>
<dbReference type="Proteomes" id="UP001237156">
    <property type="component" value="Unassembled WGS sequence"/>
</dbReference>
<comment type="caution">
    <text evidence="2">The sequence shown here is derived from an EMBL/GenBank/DDBJ whole genome shotgun (WGS) entry which is preliminary data.</text>
</comment>
<organism evidence="2 3">
    <name type="scientific">Ottowia cancrivicina</name>
    <dbReference type="NCBI Taxonomy" id="3040346"/>
    <lineage>
        <taxon>Bacteria</taxon>
        <taxon>Pseudomonadati</taxon>
        <taxon>Pseudomonadota</taxon>
        <taxon>Betaproteobacteria</taxon>
        <taxon>Burkholderiales</taxon>
        <taxon>Comamonadaceae</taxon>
        <taxon>Ottowia</taxon>
    </lineage>
</organism>
<sequence>MKLSCLTWGRRLPGRLAGVAASAWLVAGCAGVSGSPPALLDYQPEDFSANTHSHLFAATPQHTCEAARRALLSQGYVLEEGKVGNAQQVVGRKFFQPDANYHAQLEFRVVCAALQDKDGQPQTVAFASGLQEQYGLRRVKDSASLGVGVASLSVPLEGGHDSMVKISSRTVTRAHLYEQFFDLIGRYLPTVAAPAPATAIAPAAPAQPPAAPEVTKPAAAAGPAQASQ</sequence>
<dbReference type="Pfam" id="PF10001">
    <property type="entry name" value="DUF2242"/>
    <property type="match status" value="1"/>
</dbReference>
<name>A0AAW6RJR8_9BURK</name>
<evidence type="ECO:0000256" key="1">
    <source>
        <dbReference type="SAM" id="MobiDB-lite"/>
    </source>
</evidence>
<keyword evidence="3" id="KW-1185">Reference proteome</keyword>
<evidence type="ECO:0000313" key="3">
    <source>
        <dbReference type="Proteomes" id="UP001237156"/>
    </source>
</evidence>
<proteinExistence type="predicted"/>
<evidence type="ECO:0000313" key="2">
    <source>
        <dbReference type="EMBL" id="MDG9700515.1"/>
    </source>
</evidence>
<dbReference type="PROSITE" id="PS51257">
    <property type="entry name" value="PROKAR_LIPOPROTEIN"/>
    <property type="match status" value="1"/>
</dbReference>
<dbReference type="InterPro" id="IPR018718">
    <property type="entry name" value="DUF2242"/>
</dbReference>
<reference evidence="2 3" key="1">
    <citation type="submission" date="2023-04" db="EMBL/GenBank/DDBJ databases">
        <title>Ottowia paracancer sp. nov., isolated from human stomach.</title>
        <authorList>
            <person name="Song Y."/>
        </authorList>
    </citation>
    <scope>NUCLEOTIDE SEQUENCE [LARGE SCALE GENOMIC DNA]</scope>
    <source>
        <strain evidence="2 3">10c7w1</strain>
    </source>
</reference>
<feature type="region of interest" description="Disordered" evidence="1">
    <location>
        <begin position="202"/>
        <end position="228"/>
    </location>
</feature>
<gene>
    <name evidence="2" type="ORF">QB898_12505</name>
</gene>
<protein>
    <submittedName>
        <fullName evidence="2">DUF2242 domain-containing protein</fullName>
    </submittedName>
</protein>
<dbReference type="EMBL" id="JARVII010000040">
    <property type="protein sequence ID" value="MDG9700515.1"/>
    <property type="molecule type" value="Genomic_DNA"/>
</dbReference>
<dbReference type="AlphaFoldDB" id="A0AAW6RJR8"/>